<proteinExistence type="inferred from homology"/>
<evidence type="ECO:0000313" key="9">
    <source>
        <dbReference type="Proteomes" id="UP001057134"/>
    </source>
</evidence>
<evidence type="ECO:0000256" key="2">
    <source>
        <dbReference type="ARBA" id="ARBA00008333"/>
    </source>
</evidence>
<feature type="transmembrane region" description="Helical" evidence="6">
    <location>
        <begin position="404"/>
        <end position="423"/>
    </location>
</feature>
<feature type="transmembrane region" description="Helical" evidence="6">
    <location>
        <begin position="443"/>
        <end position="461"/>
    </location>
</feature>
<dbReference type="InterPro" id="IPR004923">
    <property type="entry name" value="FTR1/Fip1/EfeU"/>
</dbReference>
<sequence>MISKTQRPRFVAAVGVILLLLALLAPSVRAAAENSELEKLLPIVGGALVEAGDRHWDEASKELEQFEAQWSLLKAPSSALADQVSAAAAEAKKALGNAQQQPDEAYQAVSRLAKAAGSYVSEQEQGAEKEDGKQAARSLLPVLQQCLDAIRQNNWSKAQTAFKQFVKEWGRKENAIRADNTQVYGQIETLSAMARVSVQADPPKADSAADGVTTLIKTIEDYANGTLQEQASAAGGQTIGDALALLRQADGSLSSGHTAEAVQQLQSFIALWPSVEGAVSTRAPDVYTNVENEMTEALSRLLSTPPRTEEAAAIVNSMQTELEPFASQTSYTAWDAGLILLREGMEALLVLAALVAFLHRTGNAAKQGWVWFGALTGLLLSGALALLLNYMIANVAAGSTREMLEGVTGLVSVVLMLTVGAWLHKKSQISAWNKYIEKQVGVALMTGNLWSLFVVACLAILREGAETTIFYIGMAPAIEGGQLAAGIGAALLLLAVIGFVIVKGSIRLPIRVFFLGATALIYYLVIKFLGESVHSLQVAGKLSSHVPGFIPSWGWLGVYPTWETFVPQLVVAAFIIFQVLRYERRKKSDTDRLKSNLV</sequence>
<feature type="transmembrane region" description="Helical" evidence="6">
    <location>
        <begin position="565"/>
        <end position="582"/>
    </location>
</feature>
<organism evidence="8 9">
    <name type="scientific">Paenibacillus konkukensis</name>
    <dbReference type="NCBI Taxonomy" id="2020716"/>
    <lineage>
        <taxon>Bacteria</taxon>
        <taxon>Bacillati</taxon>
        <taxon>Bacillota</taxon>
        <taxon>Bacilli</taxon>
        <taxon>Bacillales</taxon>
        <taxon>Paenibacillaceae</taxon>
        <taxon>Paenibacillus</taxon>
    </lineage>
</organism>
<comment type="similarity">
    <text evidence="2">Belongs to the oxidase-dependent Fe transporter (OFeT) (TC 9.A.10.1) family.</text>
</comment>
<evidence type="ECO:0000256" key="5">
    <source>
        <dbReference type="ARBA" id="ARBA00023136"/>
    </source>
</evidence>
<keyword evidence="5 6" id="KW-0472">Membrane</keyword>
<evidence type="ECO:0000256" key="7">
    <source>
        <dbReference type="SAM" id="SignalP"/>
    </source>
</evidence>
<keyword evidence="9" id="KW-1185">Reference proteome</keyword>
<dbReference type="Pfam" id="PF03239">
    <property type="entry name" value="FTR1"/>
    <property type="match status" value="1"/>
</dbReference>
<accession>A0ABY4RXB3</accession>
<evidence type="ECO:0000256" key="4">
    <source>
        <dbReference type="ARBA" id="ARBA00022989"/>
    </source>
</evidence>
<dbReference type="PANTHER" id="PTHR31632:SF2">
    <property type="entry name" value="PLASMA MEMBRANE IRON PERMEASE"/>
    <property type="match status" value="1"/>
</dbReference>
<evidence type="ECO:0000256" key="6">
    <source>
        <dbReference type="SAM" id="Phobius"/>
    </source>
</evidence>
<keyword evidence="3 6" id="KW-0812">Transmembrane</keyword>
<dbReference type="Proteomes" id="UP001057134">
    <property type="component" value="Chromosome"/>
</dbReference>
<keyword evidence="7" id="KW-0732">Signal</keyword>
<feature type="signal peptide" evidence="7">
    <location>
        <begin position="1"/>
        <end position="30"/>
    </location>
</feature>
<keyword evidence="4 6" id="KW-1133">Transmembrane helix</keyword>
<protein>
    <submittedName>
        <fullName evidence="8">Ferrous iron permease EfeU</fullName>
    </submittedName>
</protein>
<feature type="transmembrane region" description="Helical" evidence="6">
    <location>
        <begin position="508"/>
        <end position="526"/>
    </location>
</feature>
<dbReference type="EMBL" id="CP027059">
    <property type="protein sequence ID" value="UQZ86991.1"/>
    <property type="molecule type" value="Genomic_DNA"/>
</dbReference>
<evidence type="ECO:0000313" key="8">
    <source>
        <dbReference type="EMBL" id="UQZ86991.1"/>
    </source>
</evidence>
<evidence type="ECO:0000256" key="3">
    <source>
        <dbReference type="ARBA" id="ARBA00022692"/>
    </source>
</evidence>
<reference evidence="8" key="2">
    <citation type="journal article" date="2021" name="J Anim Sci Technol">
        <title>Complete genome sequence of Paenibacillus konkukensis sp. nov. SK3146 as a potential probiotic strain.</title>
        <authorList>
            <person name="Jung H.I."/>
            <person name="Park S."/>
            <person name="Niu K.M."/>
            <person name="Lee S.W."/>
            <person name="Kothari D."/>
            <person name="Yi K.J."/>
            <person name="Kim S.K."/>
        </authorList>
    </citation>
    <scope>NUCLEOTIDE SEQUENCE</scope>
    <source>
        <strain evidence="8">SK3146</strain>
    </source>
</reference>
<comment type="subcellular location">
    <subcellularLocation>
        <location evidence="1">Membrane</location>
        <topology evidence="1">Multi-pass membrane protein</topology>
    </subcellularLocation>
</comment>
<reference evidence="8" key="1">
    <citation type="submission" date="2018-02" db="EMBL/GenBank/DDBJ databases">
        <authorList>
            <person name="Kim S.-K."/>
            <person name="Jung H.-I."/>
            <person name="Lee S.-W."/>
        </authorList>
    </citation>
    <scope>NUCLEOTIDE SEQUENCE</scope>
    <source>
        <strain evidence="8">SK3146</strain>
    </source>
</reference>
<dbReference type="PANTHER" id="PTHR31632">
    <property type="entry name" value="IRON TRANSPORTER FTH1"/>
    <property type="match status" value="1"/>
</dbReference>
<evidence type="ECO:0000256" key="1">
    <source>
        <dbReference type="ARBA" id="ARBA00004141"/>
    </source>
</evidence>
<feature type="transmembrane region" description="Helical" evidence="6">
    <location>
        <begin position="369"/>
        <end position="392"/>
    </location>
</feature>
<feature type="chain" id="PRO_5047272541" evidence="7">
    <location>
        <begin position="31"/>
        <end position="598"/>
    </location>
</feature>
<feature type="transmembrane region" description="Helical" evidence="6">
    <location>
        <begin position="481"/>
        <end position="501"/>
    </location>
</feature>
<dbReference type="RefSeq" id="WP_249862486.1">
    <property type="nucleotide sequence ID" value="NZ_CP027059.1"/>
</dbReference>
<gene>
    <name evidence="8" type="primary">efeU</name>
    <name evidence="8" type="ORF">SK3146_06284</name>
</gene>
<name>A0ABY4RXB3_9BACL</name>